<dbReference type="Gene3D" id="1.25.40.10">
    <property type="entry name" value="Tetratricopeptide repeat domain"/>
    <property type="match status" value="1"/>
</dbReference>
<dbReference type="PANTHER" id="PTHR12558:SF13">
    <property type="entry name" value="CELL DIVISION CYCLE PROTEIN 27 HOMOLOG"/>
    <property type="match status" value="1"/>
</dbReference>
<organism evidence="3 4">
    <name type="scientific">Mucilaginibacter hurinus</name>
    <dbReference type="NCBI Taxonomy" id="2201324"/>
    <lineage>
        <taxon>Bacteria</taxon>
        <taxon>Pseudomonadati</taxon>
        <taxon>Bacteroidota</taxon>
        <taxon>Sphingobacteriia</taxon>
        <taxon>Sphingobacteriales</taxon>
        <taxon>Sphingobacteriaceae</taxon>
        <taxon>Mucilaginibacter</taxon>
    </lineage>
</organism>
<feature type="repeat" description="TPR" evidence="1">
    <location>
        <begin position="262"/>
        <end position="295"/>
    </location>
</feature>
<evidence type="ECO:0000313" key="4">
    <source>
        <dbReference type="Proteomes" id="UP000253209"/>
    </source>
</evidence>
<sequence>MQCRKITISVFALLFTTTFAVAQSEALKVVVNSLGFYKQTNDINYLARAKKSIDSLIVSRKDSNNIEKNIYKGLVYATILQVDSTNKLNQPANFFATTSNFVDWLATHRRARQYPDELDFIKQCIANACIKKGFEYMNISDFVNAEQYFRKARHYAPSFKPLNAYIAYSNSKLGNLQDAAKFYNDLVLTDSTGAEIIQTAVSINMAIGDTVKALDILKKGRRLLPDDKYLVLDEANIYNNKKDYKALEPLLPVILEYNKNNADIVFVAANCYDQLNRYDKAEDLYLQAVELNSSAFDPAFNLGILYYKKSAFEGGEDDNLKNIYYASKWLEKANEISPNDIKCLQMLKQLYTQTGNVKQLNKIDTKLNQLTDK</sequence>
<dbReference type="SUPFAM" id="SSF48452">
    <property type="entry name" value="TPR-like"/>
    <property type="match status" value="1"/>
</dbReference>
<keyword evidence="2" id="KW-0732">Signal</keyword>
<keyword evidence="4" id="KW-1185">Reference proteome</keyword>
<evidence type="ECO:0000313" key="3">
    <source>
        <dbReference type="EMBL" id="RCH55939.1"/>
    </source>
</evidence>
<keyword evidence="1" id="KW-0802">TPR repeat</keyword>
<dbReference type="AlphaFoldDB" id="A0A367GR47"/>
<dbReference type="PANTHER" id="PTHR12558">
    <property type="entry name" value="CELL DIVISION CYCLE 16,23,27"/>
    <property type="match status" value="1"/>
</dbReference>
<feature type="signal peptide" evidence="2">
    <location>
        <begin position="1"/>
        <end position="22"/>
    </location>
</feature>
<dbReference type="EMBL" id="QGDC01000002">
    <property type="protein sequence ID" value="RCH55939.1"/>
    <property type="molecule type" value="Genomic_DNA"/>
</dbReference>
<dbReference type="InterPro" id="IPR019734">
    <property type="entry name" value="TPR_rpt"/>
</dbReference>
<comment type="caution">
    <text evidence="3">The sequence shown here is derived from an EMBL/GenBank/DDBJ whole genome shotgun (WGS) entry which is preliminary data.</text>
</comment>
<reference evidence="3 4" key="1">
    <citation type="submission" date="2018-05" db="EMBL/GenBank/DDBJ databases">
        <title>Mucilaginibacter hurinus sp. nov., isolated from briquette warehouse soil.</title>
        <authorList>
            <person name="Choi L."/>
        </authorList>
    </citation>
    <scope>NUCLEOTIDE SEQUENCE [LARGE SCALE GENOMIC DNA]</scope>
    <source>
        <strain evidence="3 4">ZR32</strain>
    </source>
</reference>
<accession>A0A367GR47</accession>
<dbReference type="Proteomes" id="UP000253209">
    <property type="component" value="Unassembled WGS sequence"/>
</dbReference>
<dbReference type="PROSITE" id="PS50005">
    <property type="entry name" value="TPR"/>
    <property type="match status" value="1"/>
</dbReference>
<dbReference type="InterPro" id="IPR011990">
    <property type="entry name" value="TPR-like_helical_dom_sf"/>
</dbReference>
<protein>
    <submittedName>
        <fullName evidence="3">Uncharacterized protein</fullName>
    </submittedName>
</protein>
<proteinExistence type="predicted"/>
<gene>
    <name evidence="3" type="ORF">DJ568_04085</name>
</gene>
<dbReference type="Pfam" id="PF13181">
    <property type="entry name" value="TPR_8"/>
    <property type="match status" value="1"/>
</dbReference>
<dbReference type="SMART" id="SM00028">
    <property type="entry name" value="TPR"/>
    <property type="match status" value="2"/>
</dbReference>
<evidence type="ECO:0000256" key="2">
    <source>
        <dbReference type="SAM" id="SignalP"/>
    </source>
</evidence>
<name>A0A367GR47_9SPHI</name>
<feature type="chain" id="PRO_5016793720" evidence="2">
    <location>
        <begin position="23"/>
        <end position="373"/>
    </location>
</feature>
<evidence type="ECO:0000256" key="1">
    <source>
        <dbReference type="PROSITE-ProRule" id="PRU00339"/>
    </source>
</evidence>